<dbReference type="STRING" id="34508.A0A4U5NIB6"/>
<feature type="domain" description="Piwi" evidence="1">
    <location>
        <begin position="1"/>
        <end position="272"/>
    </location>
</feature>
<comment type="caution">
    <text evidence="2">The sequence shown here is derived from an EMBL/GenBank/DDBJ whole genome shotgun (WGS) entry which is preliminary data.</text>
</comment>
<proteinExistence type="predicted"/>
<dbReference type="InterPro" id="IPR003165">
    <property type="entry name" value="Piwi"/>
</dbReference>
<dbReference type="AlphaFoldDB" id="A0A4U5NIB6"/>
<dbReference type="GO" id="GO:0003676">
    <property type="term" value="F:nucleic acid binding"/>
    <property type="evidence" value="ECO:0007669"/>
    <property type="project" value="InterPro"/>
</dbReference>
<organism evidence="2 3">
    <name type="scientific">Steinernema carpocapsae</name>
    <name type="common">Entomopathogenic nematode</name>
    <dbReference type="NCBI Taxonomy" id="34508"/>
    <lineage>
        <taxon>Eukaryota</taxon>
        <taxon>Metazoa</taxon>
        <taxon>Ecdysozoa</taxon>
        <taxon>Nematoda</taxon>
        <taxon>Chromadorea</taxon>
        <taxon>Rhabditida</taxon>
        <taxon>Tylenchina</taxon>
        <taxon>Panagrolaimomorpha</taxon>
        <taxon>Strongyloidoidea</taxon>
        <taxon>Steinernematidae</taxon>
        <taxon>Steinernema</taxon>
    </lineage>
</organism>
<reference evidence="2 3" key="2">
    <citation type="journal article" date="2019" name="G3 (Bethesda)">
        <title>Hybrid Assembly of the Genome of the Entomopathogenic Nematode Steinernema carpocapsae Identifies the X-Chromosome.</title>
        <authorList>
            <person name="Serra L."/>
            <person name="Macchietto M."/>
            <person name="Macias-Munoz A."/>
            <person name="McGill C.J."/>
            <person name="Rodriguez I.M."/>
            <person name="Rodriguez B."/>
            <person name="Murad R."/>
            <person name="Mortazavi A."/>
        </authorList>
    </citation>
    <scope>NUCLEOTIDE SEQUENCE [LARGE SCALE GENOMIC DNA]</scope>
    <source>
        <strain evidence="2 3">ALL</strain>
    </source>
</reference>
<dbReference type="SUPFAM" id="SSF53098">
    <property type="entry name" value="Ribonuclease H-like"/>
    <property type="match status" value="1"/>
</dbReference>
<reference evidence="2 3" key="1">
    <citation type="journal article" date="2015" name="Genome Biol.">
        <title>Comparative genomics of Steinernema reveals deeply conserved gene regulatory networks.</title>
        <authorList>
            <person name="Dillman A.R."/>
            <person name="Macchietto M."/>
            <person name="Porter C.F."/>
            <person name="Rogers A."/>
            <person name="Williams B."/>
            <person name="Antoshechkin I."/>
            <person name="Lee M.M."/>
            <person name="Goodwin Z."/>
            <person name="Lu X."/>
            <person name="Lewis E.E."/>
            <person name="Goodrich-Blair H."/>
            <person name="Stock S.P."/>
            <person name="Adams B.J."/>
            <person name="Sternberg P.W."/>
            <person name="Mortazavi A."/>
        </authorList>
    </citation>
    <scope>NUCLEOTIDE SEQUENCE [LARGE SCALE GENOMIC DNA]</scope>
    <source>
        <strain evidence="2 3">ALL</strain>
    </source>
</reference>
<name>A0A4U5NIB6_STECR</name>
<dbReference type="PROSITE" id="PS50822">
    <property type="entry name" value="PIWI"/>
    <property type="match status" value="1"/>
</dbReference>
<gene>
    <name evidence="2" type="ORF">L596_016142</name>
</gene>
<evidence type="ECO:0000259" key="1">
    <source>
        <dbReference type="PROSITE" id="PS50822"/>
    </source>
</evidence>
<dbReference type="InterPro" id="IPR012337">
    <property type="entry name" value="RNaseH-like_sf"/>
</dbReference>
<dbReference type="EMBL" id="AZBU02000004">
    <property type="protein sequence ID" value="TKR82411.1"/>
    <property type="molecule type" value="Genomic_DNA"/>
</dbReference>
<accession>A0A4U5NIB6</accession>
<evidence type="ECO:0000313" key="3">
    <source>
        <dbReference type="Proteomes" id="UP000298663"/>
    </source>
</evidence>
<protein>
    <recommendedName>
        <fullName evidence="1">Piwi domain-containing protein</fullName>
    </recommendedName>
</protein>
<dbReference type="Pfam" id="PF02171">
    <property type="entry name" value="Piwi"/>
    <property type="match status" value="1"/>
</dbReference>
<dbReference type="Proteomes" id="UP000298663">
    <property type="component" value="Unassembled WGS sequence"/>
</dbReference>
<evidence type="ECO:0000313" key="2">
    <source>
        <dbReference type="EMBL" id="TKR82411.1"/>
    </source>
</evidence>
<dbReference type="SMART" id="SM00950">
    <property type="entry name" value="Piwi"/>
    <property type="match status" value="1"/>
</dbReference>
<keyword evidence="3" id="KW-1185">Reference proteome</keyword>
<dbReference type="OrthoDB" id="5868801at2759"/>
<dbReference type="PANTHER" id="PTHR22891">
    <property type="entry name" value="EUKARYOTIC TRANSLATION INITIATION FACTOR 2C"/>
    <property type="match status" value="1"/>
</dbReference>
<dbReference type="InterPro" id="IPR036397">
    <property type="entry name" value="RNaseH_sf"/>
</dbReference>
<dbReference type="Gene3D" id="3.30.420.10">
    <property type="entry name" value="Ribonuclease H-like superfamily/Ribonuclease H"/>
    <property type="match status" value="1"/>
</dbReference>
<sequence length="305" mass="33303">MENVIAKSNMKLGGVNYSIQVNDPTIKQFFKPGRLILGFQVSHAAPLKPDEIAAGVKPRVPTVVGVAGNVSKGDPACFVGDFFYQTPREDRMLEAMDTLIADFAQRYKRATGKDVAELIIYRNGASEAQYTDLVRDEIPSIRDALQSAGFRGVKLTVMVVTKLHNVRLMPVAIKTGAKASEQNIASGTVVDKGITHPKRAEFYLNGHVTLQGSAKTPKYTVLTDDQGFTLQQLERMTYALSYGHQIVSLPTSLPSPAYIAGRYAERGALIYQGFNHTVQHDADLQTLNGTLGYGKSKLGDKRVNA</sequence>